<dbReference type="InterPro" id="IPR045266">
    <property type="entry name" value="DOH_DOMON"/>
</dbReference>
<evidence type="ECO:0000256" key="3">
    <source>
        <dbReference type="ARBA" id="ARBA00022692"/>
    </source>
</evidence>
<name>A0A9Q0GDJ3_9ROSI</name>
<proteinExistence type="predicted"/>
<protein>
    <recommendedName>
        <fullName evidence="14">Cytochrome b561 and DOMON domain-containing protein</fullName>
    </recommendedName>
</protein>
<evidence type="ECO:0000256" key="1">
    <source>
        <dbReference type="ARBA" id="ARBA00004370"/>
    </source>
</evidence>
<feature type="transmembrane region" description="Helical" evidence="8">
    <location>
        <begin position="231"/>
        <end position="257"/>
    </location>
</feature>
<feature type="domain" description="Cytochrome b561" evidence="11">
    <location>
        <begin position="151"/>
        <end position="358"/>
    </location>
</feature>
<feature type="transmembrane region" description="Helical" evidence="8">
    <location>
        <begin position="300"/>
        <end position="323"/>
    </location>
</feature>
<evidence type="ECO:0000256" key="9">
    <source>
        <dbReference type="SAM" id="SignalP"/>
    </source>
</evidence>
<evidence type="ECO:0000256" key="6">
    <source>
        <dbReference type="ARBA" id="ARBA00022989"/>
    </source>
</evidence>
<feature type="transmembrane region" description="Helical" evidence="8">
    <location>
        <begin position="335"/>
        <end position="355"/>
    </location>
</feature>
<evidence type="ECO:0000313" key="12">
    <source>
        <dbReference type="EMBL" id="KAJ4847766.1"/>
    </source>
</evidence>
<dbReference type="AlphaFoldDB" id="A0A9Q0GDJ3"/>
<evidence type="ECO:0000313" key="13">
    <source>
        <dbReference type="Proteomes" id="UP001141552"/>
    </source>
</evidence>
<reference evidence="12" key="2">
    <citation type="journal article" date="2023" name="Plants (Basel)">
        <title>Annotation of the Turnera subulata (Passifloraceae) Draft Genome Reveals the S-Locus Evolved after the Divergence of Turneroideae from Passifloroideae in a Stepwise Manner.</title>
        <authorList>
            <person name="Henning P.M."/>
            <person name="Roalson E.H."/>
            <person name="Mir W."/>
            <person name="McCubbin A.G."/>
            <person name="Shore J.S."/>
        </authorList>
    </citation>
    <scope>NUCLEOTIDE SEQUENCE</scope>
    <source>
        <strain evidence="12">F60SS</strain>
    </source>
</reference>
<dbReference type="CDD" id="cd08760">
    <property type="entry name" value="Cyt_b561_FRRS1_like"/>
    <property type="match status" value="1"/>
</dbReference>
<dbReference type="PANTHER" id="PTHR23130">
    <property type="entry name" value="CYTOCHROME B561 AND DOMON DOMAIN-CONTAINING PROTEIN"/>
    <property type="match status" value="1"/>
</dbReference>
<comment type="caution">
    <text evidence="12">The sequence shown here is derived from an EMBL/GenBank/DDBJ whole genome shotgun (WGS) entry which is preliminary data.</text>
</comment>
<keyword evidence="5" id="KW-0249">Electron transport</keyword>
<sequence length="358" mass="39162">MKASSISAIFFLVSTLCSLSSTFVSSQADSCSTNLDLTSFQLPFNISPSIHCVSAWSSQDYILRYEQASSELWSFILSAPDSNAYIGIGFSPDGRMVGSSALVGWISGTDGSTAVKQYYLEGQSPGLVHPDQGDLKVASSVVVSRPSRIYLAFQLNSTTQTLTRIIYSVGPTGSLPSSPSYLLTQHAEAVSTTLNYVTGKKKNRSSSNYILIPKTRTAPSIFNFIWEWDPIWFYGHITIQLLGFVFGIAGIICGLVLEDRLNTDVSTHKGIGVTILVFGCLQVFALLARPDKSSKVRKYWNWYHYGLGRTLMALAIGNVFYGIHLGDAGNGWNAGYGIAIAILFVTALVLELRLWKRK</sequence>
<dbReference type="EMBL" id="JAKUCV010001082">
    <property type="protein sequence ID" value="KAJ4847766.1"/>
    <property type="molecule type" value="Genomic_DNA"/>
</dbReference>
<dbReference type="InterPro" id="IPR006593">
    <property type="entry name" value="Cyt_b561/ferric_Rdtase_TM"/>
</dbReference>
<gene>
    <name evidence="12" type="ORF">Tsubulata_014870</name>
</gene>
<feature type="domain" description="DOMON" evidence="10">
    <location>
        <begin position="59"/>
        <end position="170"/>
    </location>
</feature>
<keyword evidence="4 9" id="KW-0732">Signal</keyword>
<reference evidence="12" key="1">
    <citation type="submission" date="2022-02" db="EMBL/GenBank/DDBJ databases">
        <authorList>
            <person name="Henning P.M."/>
            <person name="McCubbin A.G."/>
            <person name="Shore J.S."/>
        </authorList>
    </citation>
    <scope>NUCLEOTIDE SEQUENCE</scope>
    <source>
        <strain evidence="12">F60SS</strain>
        <tissue evidence="12">Leaves</tissue>
    </source>
</reference>
<evidence type="ECO:0000256" key="4">
    <source>
        <dbReference type="ARBA" id="ARBA00022729"/>
    </source>
</evidence>
<dbReference type="InterPro" id="IPR005018">
    <property type="entry name" value="DOMON_domain"/>
</dbReference>
<dbReference type="PROSITE" id="PS50836">
    <property type="entry name" value="DOMON"/>
    <property type="match status" value="1"/>
</dbReference>
<keyword evidence="2" id="KW-0813">Transport</keyword>
<keyword evidence="3 8" id="KW-0812">Transmembrane</keyword>
<dbReference type="SMART" id="SM00665">
    <property type="entry name" value="B561"/>
    <property type="match status" value="1"/>
</dbReference>
<feature type="transmembrane region" description="Helical" evidence="8">
    <location>
        <begin position="269"/>
        <end position="288"/>
    </location>
</feature>
<accession>A0A9Q0GDJ3</accession>
<dbReference type="Gene3D" id="1.20.120.1770">
    <property type="match status" value="1"/>
</dbReference>
<dbReference type="GO" id="GO:0016020">
    <property type="term" value="C:membrane"/>
    <property type="evidence" value="ECO:0007669"/>
    <property type="project" value="UniProtKB-SubCell"/>
</dbReference>
<evidence type="ECO:0000256" key="7">
    <source>
        <dbReference type="ARBA" id="ARBA00023136"/>
    </source>
</evidence>
<feature type="chain" id="PRO_5040161585" description="Cytochrome b561 and DOMON domain-containing protein" evidence="9">
    <location>
        <begin position="29"/>
        <end position="358"/>
    </location>
</feature>
<evidence type="ECO:0000259" key="10">
    <source>
        <dbReference type="PROSITE" id="PS50836"/>
    </source>
</evidence>
<evidence type="ECO:0008006" key="14">
    <source>
        <dbReference type="Google" id="ProtNLM"/>
    </source>
</evidence>
<dbReference type="CDD" id="cd09631">
    <property type="entry name" value="DOMON_DOH"/>
    <property type="match status" value="1"/>
</dbReference>
<organism evidence="12 13">
    <name type="scientific">Turnera subulata</name>
    <dbReference type="NCBI Taxonomy" id="218843"/>
    <lineage>
        <taxon>Eukaryota</taxon>
        <taxon>Viridiplantae</taxon>
        <taxon>Streptophyta</taxon>
        <taxon>Embryophyta</taxon>
        <taxon>Tracheophyta</taxon>
        <taxon>Spermatophyta</taxon>
        <taxon>Magnoliopsida</taxon>
        <taxon>eudicotyledons</taxon>
        <taxon>Gunneridae</taxon>
        <taxon>Pentapetalae</taxon>
        <taxon>rosids</taxon>
        <taxon>fabids</taxon>
        <taxon>Malpighiales</taxon>
        <taxon>Passifloraceae</taxon>
        <taxon>Turnera</taxon>
    </lineage>
</organism>
<evidence type="ECO:0000256" key="8">
    <source>
        <dbReference type="SAM" id="Phobius"/>
    </source>
</evidence>
<keyword evidence="13" id="KW-1185">Reference proteome</keyword>
<evidence type="ECO:0000256" key="5">
    <source>
        <dbReference type="ARBA" id="ARBA00022982"/>
    </source>
</evidence>
<dbReference type="Pfam" id="PF03188">
    <property type="entry name" value="Cytochrom_B561"/>
    <property type="match status" value="1"/>
</dbReference>
<evidence type="ECO:0000259" key="11">
    <source>
        <dbReference type="PROSITE" id="PS50939"/>
    </source>
</evidence>
<comment type="subcellular location">
    <subcellularLocation>
        <location evidence="1">Membrane</location>
    </subcellularLocation>
</comment>
<dbReference type="OrthoDB" id="19261at2759"/>
<dbReference type="PROSITE" id="PS50939">
    <property type="entry name" value="CYTOCHROME_B561"/>
    <property type="match status" value="1"/>
</dbReference>
<dbReference type="SMART" id="SM00664">
    <property type="entry name" value="DoH"/>
    <property type="match status" value="1"/>
</dbReference>
<keyword evidence="6 8" id="KW-1133">Transmembrane helix</keyword>
<dbReference type="PANTHER" id="PTHR23130:SF171">
    <property type="entry name" value="OS01G0895300 PROTEIN"/>
    <property type="match status" value="1"/>
</dbReference>
<evidence type="ECO:0000256" key="2">
    <source>
        <dbReference type="ARBA" id="ARBA00022448"/>
    </source>
</evidence>
<keyword evidence="7 8" id="KW-0472">Membrane</keyword>
<dbReference type="Proteomes" id="UP001141552">
    <property type="component" value="Unassembled WGS sequence"/>
</dbReference>
<feature type="signal peptide" evidence="9">
    <location>
        <begin position="1"/>
        <end position="28"/>
    </location>
</feature>